<dbReference type="Proteomes" id="UP000042738">
    <property type="component" value="Plasmid pSsAf2.3-1"/>
</dbReference>
<dbReference type="Pfam" id="PF18810">
    <property type="entry name" value="PBECR2"/>
    <property type="match status" value="1"/>
</dbReference>
<evidence type="ECO:0000313" key="3">
    <source>
        <dbReference type="Proteomes" id="UP000042738"/>
    </source>
</evidence>
<proteinExistence type="predicted"/>
<reference evidence="2 3" key="1">
    <citation type="journal article" date="2014" name="Genome Announc.">
        <title>Whole-Genome Sequence of Serratia symbiotica Strain CWBI-2.3T, a Free-Living Symbiont of the Black Bean Aphid Aphis fabae.</title>
        <authorList>
            <person name="Foray V."/>
            <person name="Grigorescu A.S."/>
            <person name="Sabri A."/>
            <person name="Haubruge E."/>
            <person name="Lognay G."/>
            <person name="Francis F."/>
            <person name="Fauconnier M.L."/>
            <person name="Hance T."/>
            <person name="Thonart P."/>
        </authorList>
    </citation>
    <scope>NUCLEOTIDE SEQUENCE [LARGE SCALE GENOMIC DNA]</scope>
    <source>
        <strain evidence="2">CWBI-2.3</strain>
        <plasmid evidence="2 3">pSsAf2.3-1</plasmid>
    </source>
</reference>
<keyword evidence="2" id="KW-0614">Plasmid</keyword>
<sequence length="165" mass="19129">MAKAIQGLVPFKELGLPDLRTLESEFRRESIPEIEQANSLEGAIVLLETYMGFFESDMLLVPKSSPIGTINIMRSSLAHIVEKRLDARERYILLALDTLEHPYEVWESMYDDGMVRYLFIGAYSQKRQMLVVVAPWEGKVLWNFMHTDAKSLNKHRQGTLLYKRH</sequence>
<feature type="domain" description="Phage-Barnase-EndoU-ColicinE5/D-RelE like nuclease 2" evidence="1">
    <location>
        <begin position="68"/>
        <end position="163"/>
    </location>
</feature>
<dbReference type="EMBL" id="CP050856">
    <property type="protein sequence ID" value="QLH64494.1"/>
    <property type="molecule type" value="Genomic_DNA"/>
</dbReference>
<gene>
    <name evidence="2" type="ORF">SYMBAF_16665</name>
</gene>
<accession>A0A7D5SUA3</accession>
<name>A0A7D5SUA3_9GAMM</name>
<protein>
    <recommendedName>
        <fullName evidence="1">Phage-Barnase-EndoU-ColicinE5/D-RelE like nuclease 2 domain-containing protein</fullName>
    </recommendedName>
</protein>
<geneLocation type="plasmid" evidence="2 3">
    <name>pSsAf2.3-1</name>
</geneLocation>
<dbReference type="InterPro" id="IPR041110">
    <property type="entry name" value="PBECR2"/>
</dbReference>
<organism evidence="2 3">
    <name type="scientific">Serratia symbiotica</name>
    <dbReference type="NCBI Taxonomy" id="138074"/>
    <lineage>
        <taxon>Bacteria</taxon>
        <taxon>Pseudomonadati</taxon>
        <taxon>Pseudomonadota</taxon>
        <taxon>Gammaproteobacteria</taxon>
        <taxon>Enterobacterales</taxon>
        <taxon>Yersiniaceae</taxon>
        <taxon>Serratia</taxon>
    </lineage>
</organism>
<dbReference type="AlphaFoldDB" id="A0A7D5SUA3"/>
<evidence type="ECO:0000259" key="1">
    <source>
        <dbReference type="Pfam" id="PF18810"/>
    </source>
</evidence>
<evidence type="ECO:0000313" key="2">
    <source>
        <dbReference type="EMBL" id="QLH64494.1"/>
    </source>
</evidence>